<dbReference type="GO" id="GO:0006307">
    <property type="term" value="P:DNA alkylation repair"/>
    <property type="evidence" value="ECO:0007669"/>
    <property type="project" value="InterPro"/>
</dbReference>
<proteinExistence type="predicted"/>
<reference evidence="1" key="1">
    <citation type="submission" date="2020-05" db="EMBL/GenBank/DDBJ databases">
        <title>Mycena genomes resolve the evolution of fungal bioluminescence.</title>
        <authorList>
            <person name="Tsai I.J."/>
        </authorList>
    </citation>
    <scope>NUCLEOTIDE SEQUENCE</scope>
    <source>
        <strain evidence="1">160909Yilan</strain>
    </source>
</reference>
<organism evidence="1 2">
    <name type="scientific">Mycena sanguinolenta</name>
    <dbReference type="NCBI Taxonomy" id="230812"/>
    <lineage>
        <taxon>Eukaryota</taxon>
        <taxon>Fungi</taxon>
        <taxon>Dikarya</taxon>
        <taxon>Basidiomycota</taxon>
        <taxon>Agaricomycotina</taxon>
        <taxon>Agaricomycetes</taxon>
        <taxon>Agaricomycetidae</taxon>
        <taxon>Agaricales</taxon>
        <taxon>Marasmiineae</taxon>
        <taxon>Mycenaceae</taxon>
        <taxon>Mycena</taxon>
    </lineage>
</organism>
<gene>
    <name evidence="1" type="ORF">MSAN_01276100</name>
</gene>
<keyword evidence="1" id="KW-0223">Dioxygenase</keyword>
<evidence type="ECO:0000313" key="1">
    <source>
        <dbReference type="EMBL" id="KAF7359336.1"/>
    </source>
</evidence>
<dbReference type="InterPro" id="IPR037151">
    <property type="entry name" value="AlkB-like_sf"/>
</dbReference>
<dbReference type="OrthoDB" id="545910at2759"/>
<dbReference type="AlphaFoldDB" id="A0A8H7D568"/>
<comment type="caution">
    <text evidence="1">The sequence shown here is derived from an EMBL/GenBank/DDBJ whole genome shotgun (WGS) entry which is preliminary data.</text>
</comment>
<keyword evidence="2" id="KW-1185">Reference proteome</keyword>
<dbReference type="Gene3D" id="2.60.120.590">
    <property type="entry name" value="Alpha-ketoglutarate-dependent dioxygenase AlkB-like"/>
    <property type="match status" value="1"/>
</dbReference>
<dbReference type="EMBL" id="JACAZH010000009">
    <property type="protein sequence ID" value="KAF7359336.1"/>
    <property type="molecule type" value="Genomic_DNA"/>
</dbReference>
<accession>A0A8H7D568</accession>
<dbReference type="SUPFAM" id="SSF51197">
    <property type="entry name" value="Clavaminate synthase-like"/>
    <property type="match status" value="1"/>
</dbReference>
<dbReference type="PANTHER" id="PTHR31212:SF4">
    <property type="entry name" value="ALPHA-KETOGLUTARATE-DEPENDENT DIOXYGENASE ALKB HOMOLOG 3"/>
    <property type="match status" value="1"/>
</dbReference>
<dbReference type="GO" id="GO:0051213">
    <property type="term" value="F:dioxygenase activity"/>
    <property type="evidence" value="ECO:0007669"/>
    <property type="project" value="UniProtKB-KW"/>
</dbReference>
<dbReference type="PANTHER" id="PTHR31212">
    <property type="entry name" value="ALPHA-KETOGLUTARATE-DEPENDENT DIOXYGENASE ALKB HOMOLOG 3"/>
    <property type="match status" value="1"/>
</dbReference>
<dbReference type="InterPro" id="IPR032854">
    <property type="entry name" value="ALKBH3"/>
</dbReference>
<name>A0A8H7D568_9AGAR</name>
<evidence type="ECO:0000313" key="2">
    <source>
        <dbReference type="Proteomes" id="UP000623467"/>
    </source>
</evidence>
<protein>
    <submittedName>
        <fullName evidence="1">Alpha-ketoglutarate-dependent dioxygenase alkB 3</fullName>
    </submittedName>
</protein>
<keyword evidence="1" id="KW-0560">Oxidoreductase</keyword>
<dbReference type="Proteomes" id="UP000623467">
    <property type="component" value="Unassembled WGS sequence"/>
</dbReference>
<sequence>MLDLSRQWGRNKWWLVNRLVESPHRTSFFARAETASHGLSAASGDVNTSSWQEAAQFWLVVCHISWRANVAASNCYEGGKESVGFHSDQLTHLGPYPTIGEFYLR</sequence>